<dbReference type="Pfam" id="PF00535">
    <property type="entry name" value="Glycos_transf_2"/>
    <property type="match status" value="1"/>
</dbReference>
<gene>
    <name evidence="3" type="ORF">D7231_25390</name>
</gene>
<evidence type="ECO:0000259" key="2">
    <source>
        <dbReference type="Pfam" id="PF00535"/>
    </source>
</evidence>
<sequence>MTSTDSPSGAPAGAADGAGPATGPSVSVVICVYTEDRWDDIVASVASVREQSRPALEILVVVDHNPALLRRLAKRYGDDGCAGDGVRVLANAGPRGLSAGRNTGIAASSGEVIAFLDDDAVAERDWLRHFAEAYADPRVMAVGGRTRPVWASRRRPAWFPEELDWAVGCTYRGLPPGRVRVRNVLGGNASFRRSAFELAGGFASGIGRDGDRLPLGCEETELCIRLTRAVPGAVLLIDDRSVIHHRVPAARERFGYLWTRSYAEGLSKALVTRSVGAQKGLASERRYTTRVLPAGVARGLRDALLGRPGGAGRAGAIVAGLTAATCGYAVGTLRARRSGGRYAVAAAGEPAGLRPAKEAGA</sequence>
<proteinExistence type="predicted"/>
<keyword evidence="3" id="KW-0808">Transferase</keyword>
<dbReference type="SUPFAM" id="SSF53448">
    <property type="entry name" value="Nucleotide-diphospho-sugar transferases"/>
    <property type="match status" value="1"/>
</dbReference>
<dbReference type="Gene3D" id="3.90.550.10">
    <property type="entry name" value="Spore Coat Polysaccharide Biosynthesis Protein SpsA, Chain A"/>
    <property type="match status" value="1"/>
</dbReference>
<dbReference type="InterPro" id="IPR050834">
    <property type="entry name" value="Glycosyltransf_2"/>
</dbReference>
<dbReference type="Proteomes" id="UP000270343">
    <property type="component" value="Unassembled WGS sequence"/>
</dbReference>
<dbReference type="EMBL" id="RBAM01000011">
    <property type="protein sequence ID" value="RKN65617.1"/>
    <property type="molecule type" value="Genomic_DNA"/>
</dbReference>
<accession>A0A3B0B1L9</accession>
<evidence type="ECO:0000313" key="3">
    <source>
        <dbReference type="EMBL" id="RKN65617.1"/>
    </source>
</evidence>
<dbReference type="InterPro" id="IPR001173">
    <property type="entry name" value="Glyco_trans_2-like"/>
</dbReference>
<dbReference type="OrthoDB" id="153025at2"/>
<dbReference type="AlphaFoldDB" id="A0A3B0B1L9"/>
<dbReference type="GO" id="GO:0016740">
    <property type="term" value="F:transferase activity"/>
    <property type="evidence" value="ECO:0007669"/>
    <property type="project" value="UniProtKB-KW"/>
</dbReference>
<feature type="region of interest" description="Disordered" evidence="1">
    <location>
        <begin position="1"/>
        <end position="22"/>
    </location>
</feature>
<protein>
    <submittedName>
        <fullName evidence="3">Glycosyltransferase family 2 protein</fullName>
    </submittedName>
</protein>
<name>A0A3B0B1L9_9ACTN</name>
<feature type="domain" description="Glycosyltransferase 2-like" evidence="2">
    <location>
        <begin position="27"/>
        <end position="197"/>
    </location>
</feature>
<reference evidence="3 4" key="1">
    <citation type="journal article" date="2015" name="Antonie Van Leeuwenhoek">
        <title>Streptomyces klenkii sp. nov., isolated from deep marine sediment.</title>
        <authorList>
            <person name="Veyisoglu A."/>
            <person name="Sahin N."/>
        </authorList>
    </citation>
    <scope>NUCLEOTIDE SEQUENCE [LARGE SCALE GENOMIC DNA]</scope>
    <source>
        <strain evidence="3 4">KCTC 29202</strain>
    </source>
</reference>
<dbReference type="PANTHER" id="PTHR43685">
    <property type="entry name" value="GLYCOSYLTRANSFERASE"/>
    <property type="match status" value="1"/>
</dbReference>
<comment type="caution">
    <text evidence="3">The sequence shown here is derived from an EMBL/GenBank/DDBJ whole genome shotgun (WGS) entry which is preliminary data.</text>
</comment>
<organism evidence="3 4">
    <name type="scientific">Streptomyces klenkii</name>
    <dbReference type="NCBI Taxonomy" id="1420899"/>
    <lineage>
        <taxon>Bacteria</taxon>
        <taxon>Bacillati</taxon>
        <taxon>Actinomycetota</taxon>
        <taxon>Actinomycetes</taxon>
        <taxon>Kitasatosporales</taxon>
        <taxon>Streptomycetaceae</taxon>
        <taxon>Streptomyces</taxon>
    </lineage>
</organism>
<dbReference type="PANTHER" id="PTHR43685:SF2">
    <property type="entry name" value="GLYCOSYLTRANSFERASE 2-LIKE DOMAIN-CONTAINING PROTEIN"/>
    <property type="match status" value="1"/>
</dbReference>
<evidence type="ECO:0000256" key="1">
    <source>
        <dbReference type="SAM" id="MobiDB-lite"/>
    </source>
</evidence>
<dbReference type="InterPro" id="IPR029044">
    <property type="entry name" value="Nucleotide-diphossugar_trans"/>
</dbReference>
<evidence type="ECO:0000313" key="4">
    <source>
        <dbReference type="Proteomes" id="UP000270343"/>
    </source>
</evidence>
<keyword evidence="4" id="KW-1185">Reference proteome</keyword>